<reference evidence="2" key="1">
    <citation type="journal article" date="2019" name="Int. J. Syst. Evol. Microbiol.">
        <title>The Global Catalogue of Microorganisms (GCM) 10K type strain sequencing project: providing services to taxonomists for standard genome sequencing and annotation.</title>
        <authorList>
            <consortium name="The Broad Institute Genomics Platform"/>
            <consortium name="The Broad Institute Genome Sequencing Center for Infectious Disease"/>
            <person name="Wu L."/>
            <person name="Ma J."/>
        </authorList>
    </citation>
    <scope>NUCLEOTIDE SEQUENCE [LARGE SCALE GENOMIC DNA]</scope>
    <source>
        <strain evidence="2">JCM 31290</strain>
    </source>
</reference>
<evidence type="ECO:0008006" key="3">
    <source>
        <dbReference type="Google" id="ProtNLM"/>
    </source>
</evidence>
<protein>
    <recommendedName>
        <fullName evidence="3">Tautomerase enzyme</fullName>
    </recommendedName>
</protein>
<sequence length="160" mass="16984">MTIITVTAPTGRLGVEQRRELARTLTDAVLVPEVGQPAPAARVGFQVHFVERERDMMAIGGRLLADAGPEADVMVVDVAVMDAAWQADVRAQVIERILAALAAACGQDEPSPAWWVTFRVIDEGSWGASGGVLSILPLLASGVFTEERAEAVRAALAVRP</sequence>
<evidence type="ECO:0000313" key="2">
    <source>
        <dbReference type="Proteomes" id="UP001501115"/>
    </source>
</evidence>
<keyword evidence="2" id="KW-1185">Reference proteome</keyword>
<dbReference type="InterPro" id="IPR014347">
    <property type="entry name" value="Tautomerase/MIF_sf"/>
</dbReference>
<dbReference type="Gene3D" id="3.30.429.10">
    <property type="entry name" value="Macrophage Migration Inhibitory Factor"/>
    <property type="match status" value="1"/>
</dbReference>
<evidence type="ECO:0000313" key="1">
    <source>
        <dbReference type="EMBL" id="GAA4325197.1"/>
    </source>
</evidence>
<name>A0ABP8GIT6_9ACTN</name>
<accession>A0ABP8GIT6</accession>
<dbReference type="EMBL" id="BAABET010000008">
    <property type="protein sequence ID" value="GAA4325197.1"/>
    <property type="molecule type" value="Genomic_DNA"/>
</dbReference>
<dbReference type="RefSeq" id="WP_345664089.1">
    <property type="nucleotide sequence ID" value="NZ_BAABET010000008.1"/>
</dbReference>
<dbReference type="Proteomes" id="UP001501115">
    <property type="component" value="Unassembled WGS sequence"/>
</dbReference>
<proteinExistence type="predicted"/>
<comment type="caution">
    <text evidence="1">The sequence shown here is derived from an EMBL/GenBank/DDBJ whole genome shotgun (WGS) entry which is preliminary data.</text>
</comment>
<organism evidence="1 2">
    <name type="scientific">Streptomyces venetus</name>
    <dbReference type="NCBI Taxonomy" id="1701086"/>
    <lineage>
        <taxon>Bacteria</taxon>
        <taxon>Bacillati</taxon>
        <taxon>Actinomycetota</taxon>
        <taxon>Actinomycetes</taxon>
        <taxon>Kitasatosporales</taxon>
        <taxon>Streptomycetaceae</taxon>
        <taxon>Streptomyces</taxon>
    </lineage>
</organism>
<gene>
    <name evidence="1" type="ORF">GCM10023086_52130</name>
</gene>